<keyword evidence="3" id="KW-1185">Reference proteome</keyword>
<comment type="caution">
    <text evidence="2">The sequence shown here is derived from an EMBL/GenBank/DDBJ whole genome shotgun (WGS) entry which is preliminary data.</text>
</comment>
<evidence type="ECO:0000313" key="3">
    <source>
        <dbReference type="Proteomes" id="UP000799772"/>
    </source>
</evidence>
<name>A0A9P4I9M6_9PEZI</name>
<dbReference type="EMBL" id="ML978130">
    <property type="protein sequence ID" value="KAF2096003.1"/>
    <property type="molecule type" value="Genomic_DNA"/>
</dbReference>
<dbReference type="OrthoDB" id="20872at2759"/>
<dbReference type="Pfam" id="PF06985">
    <property type="entry name" value="HET"/>
    <property type="match status" value="1"/>
</dbReference>
<dbReference type="PANTHER" id="PTHR10622">
    <property type="entry name" value="HET DOMAIN-CONTAINING PROTEIN"/>
    <property type="match status" value="1"/>
</dbReference>
<dbReference type="InterPro" id="IPR010730">
    <property type="entry name" value="HET"/>
</dbReference>
<accession>A0A9P4I9M6</accession>
<evidence type="ECO:0000313" key="2">
    <source>
        <dbReference type="EMBL" id="KAF2096003.1"/>
    </source>
</evidence>
<feature type="domain" description="Heterokaryon incompatibility" evidence="1">
    <location>
        <begin position="23"/>
        <end position="111"/>
    </location>
</feature>
<dbReference type="AlphaFoldDB" id="A0A9P4I9M6"/>
<evidence type="ECO:0000259" key="1">
    <source>
        <dbReference type="Pfam" id="PF06985"/>
    </source>
</evidence>
<proteinExistence type="predicted"/>
<organism evidence="2 3">
    <name type="scientific">Rhizodiscina lignyota</name>
    <dbReference type="NCBI Taxonomy" id="1504668"/>
    <lineage>
        <taxon>Eukaryota</taxon>
        <taxon>Fungi</taxon>
        <taxon>Dikarya</taxon>
        <taxon>Ascomycota</taxon>
        <taxon>Pezizomycotina</taxon>
        <taxon>Dothideomycetes</taxon>
        <taxon>Pleosporomycetidae</taxon>
        <taxon>Aulographales</taxon>
        <taxon>Rhizodiscinaceae</taxon>
        <taxon>Rhizodiscina</taxon>
    </lineage>
</organism>
<protein>
    <submittedName>
        <fullName evidence="2">HET-domain-containing protein</fullName>
    </submittedName>
</protein>
<feature type="non-terminal residue" evidence="2">
    <location>
        <position position="233"/>
    </location>
</feature>
<reference evidence="2" key="1">
    <citation type="journal article" date="2020" name="Stud. Mycol.">
        <title>101 Dothideomycetes genomes: a test case for predicting lifestyles and emergence of pathogens.</title>
        <authorList>
            <person name="Haridas S."/>
            <person name="Albert R."/>
            <person name="Binder M."/>
            <person name="Bloem J."/>
            <person name="Labutti K."/>
            <person name="Salamov A."/>
            <person name="Andreopoulos B."/>
            <person name="Baker S."/>
            <person name="Barry K."/>
            <person name="Bills G."/>
            <person name="Bluhm B."/>
            <person name="Cannon C."/>
            <person name="Castanera R."/>
            <person name="Culley D."/>
            <person name="Daum C."/>
            <person name="Ezra D."/>
            <person name="Gonzalez J."/>
            <person name="Henrissat B."/>
            <person name="Kuo A."/>
            <person name="Liang C."/>
            <person name="Lipzen A."/>
            <person name="Lutzoni F."/>
            <person name="Magnuson J."/>
            <person name="Mondo S."/>
            <person name="Nolan M."/>
            <person name="Ohm R."/>
            <person name="Pangilinan J."/>
            <person name="Park H.-J."/>
            <person name="Ramirez L."/>
            <person name="Alfaro M."/>
            <person name="Sun H."/>
            <person name="Tritt A."/>
            <person name="Yoshinaga Y."/>
            <person name="Zwiers L.-H."/>
            <person name="Turgeon B."/>
            <person name="Goodwin S."/>
            <person name="Spatafora J."/>
            <person name="Crous P."/>
            <person name="Grigoriev I."/>
        </authorList>
    </citation>
    <scope>NUCLEOTIDE SEQUENCE</scope>
    <source>
        <strain evidence="2">CBS 133067</strain>
    </source>
</reference>
<sequence>MWLIDTATFHLTEFTLDAQRPKYAILSHRWIEGEEVTFQEMRSNGLPPDRSEISQCCKLARAEGIAYAWVDTCCIDKTSSAELTEAINSMYHWYADSEICYAYLADVHVQESSTLTKSSWFTRGWTLQELIAPEQVLFYDHGWTPLGSRSDLSWELSYITGIAEAVLAQQKAVNFCSIAERMSWASRRTTTRKEDMAYGLLGLFQVNMPMLYGEGGERAFLRLQEEIIKSSDD</sequence>
<gene>
    <name evidence="2" type="ORF">NA57DRAFT_43543</name>
</gene>
<dbReference type="PANTHER" id="PTHR10622:SF10">
    <property type="entry name" value="HET DOMAIN-CONTAINING PROTEIN"/>
    <property type="match status" value="1"/>
</dbReference>
<dbReference type="Proteomes" id="UP000799772">
    <property type="component" value="Unassembled WGS sequence"/>
</dbReference>